<evidence type="ECO:0000256" key="1">
    <source>
        <dbReference type="ARBA" id="ARBA00008460"/>
    </source>
</evidence>
<dbReference type="EMBL" id="CP133548">
    <property type="protein sequence ID" value="WMS86569.1"/>
    <property type="molecule type" value="Genomic_DNA"/>
</dbReference>
<dbReference type="SUPFAM" id="SSF117991">
    <property type="entry name" value="YbeD/HP0495-like"/>
    <property type="match status" value="1"/>
</dbReference>
<evidence type="ECO:0000313" key="3">
    <source>
        <dbReference type="EMBL" id="WMS86569.1"/>
    </source>
</evidence>
<dbReference type="GO" id="GO:0005829">
    <property type="term" value="C:cytosol"/>
    <property type="evidence" value="ECO:0007669"/>
    <property type="project" value="TreeGrafter"/>
</dbReference>
<dbReference type="Gene3D" id="3.30.70.260">
    <property type="match status" value="1"/>
</dbReference>
<keyword evidence="4" id="KW-1185">Reference proteome</keyword>
<dbReference type="Pfam" id="PF04359">
    <property type="entry name" value="DUF493"/>
    <property type="match status" value="1"/>
</dbReference>
<organism evidence="3 4">
    <name type="scientific">Pleionea litopenaei</name>
    <dbReference type="NCBI Taxonomy" id="3070815"/>
    <lineage>
        <taxon>Bacteria</taxon>
        <taxon>Pseudomonadati</taxon>
        <taxon>Pseudomonadota</taxon>
        <taxon>Gammaproteobacteria</taxon>
        <taxon>Oceanospirillales</taxon>
        <taxon>Pleioneaceae</taxon>
        <taxon>Pleionea</taxon>
    </lineage>
</organism>
<dbReference type="PANTHER" id="PTHR38036:SF1">
    <property type="entry name" value="UPF0250 PROTEIN YBED"/>
    <property type="match status" value="1"/>
</dbReference>
<dbReference type="PANTHER" id="PTHR38036">
    <property type="entry name" value="UPF0250 PROTEIN YBED"/>
    <property type="match status" value="1"/>
</dbReference>
<accession>A0AA51RSA4</accession>
<proteinExistence type="inferred from homology"/>
<gene>
    <name evidence="3" type="primary">ybeD</name>
    <name evidence="3" type="ORF">Q9312_15215</name>
</gene>
<dbReference type="InterPro" id="IPR027471">
    <property type="entry name" value="YbeD-like_sf"/>
</dbReference>
<dbReference type="AlphaFoldDB" id="A0AA51RSA4"/>
<sequence length="93" mass="10404">MSQSDTPSGINPELWEFPCQIAFKTMAVNRIDIDIEVLSVVQNVVPGDYAPQLTPSTKGNYVSITIHLTLHSSDQVEQLYREVRAIPDVKMCL</sequence>
<protein>
    <recommendedName>
        <fullName evidence="2">UPF0250 protein Q9312_15215</fullName>
    </recommendedName>
</protein>
<reference evidence="3 4" key="1">
    <citation type="submission" date="2023-08" db="EMBL/GenBank/DDBJ databases">
        <title>Pleionea litopenaei sp. nov., isolated from stomach of juvenile Litopenaeus vannamei.</title>
        <authorList>
            <person name="Rho A.M."/>
            <person name="Hwang C.Y."/>
        </authorList>
    </citation>
    <scope>NUCLEOTIDE SEQUENCE [LARGE SCALE GENOMIC DNA]</scope>
    <source>
        <strain evidence="3 4">HL-JVS1</strain>
    </source>
</reference>
<name>A0AA51RSA4_9GAMM</name>
<dbReference type="HAMAP" id="MF_00659">
    <property type="entry name" value="UPF0250"/>
    <property type="match status" value="1"/>
</dbReference>
<dbReference type="Proteomes" id="UP001239782">
    <property type="component" value="Chromosome"/>
</dbReference>
<dbReference type="KEGG" id="plei:Q9312_15215"/>
<evidence type="ECO:0000256" key="2">
    <source>
        <dbReference type="HAMAP-Rule" id="MF_00659"/>
    </source>
</evidence>
<dbReference type="InterPro" id="IPR007454">
    <property type="entry name" value="UPF0250_YbeD-like"/>
</dbReference>
<dbReference type="NCBIfam" id="NF003447">
    <property type="entry name" value="PRK04998.1"/>
    <property type="match status" value="1"/>
</dbReference>
<comment type="similarity">
    <text evidence="1 2">Belongs to the UPF0250 family.</text>
</comment>
<evidence type="ECO:0000313" key="4">
    <source>
        <dbReference type="Proteomes" id="UP001239782"/>
    </source>
</evidence>
<dbReference type="RefSeq" id="WP_309201714.1">
    <property type="nucleotide sequence ID" value="NZ_CP133548.1"/>
</dbReference>